<dbReference type="PANTHER" id="PTHR12147:SF26">
    <property type="entry name" value="PEPTIDASE M28 DOMAIN-CONTAINING PROTEIN"/>
    <property type="match status" value="1"/>
</dbReference>
<dbReference type="HOGENOM" id="CLU_019932_0_0_10"/>
<dbReference type="RefSeq" id="WP_013598758.1">
    <property type="nucleotide sequence ID" value="NC_015144.1"/>
</dbReference>
<accession>F0NZU5</accession>
<dbReference type="eggNOG" id="COG2234">
    <property type="taxonomic scope" value="Bacteria"/>
</dbReference>
<name>F0NZU5_WEEVC</name>
<dbReference type="Proteomes" id="UP000008641">
    <property type="component" value="Chromosome"/>
</dbReference>
<dbReference type="Gene3D" id="3.40.630.10">
    <property type="entry name" value="Zn peptidases"/>
    <property type="match status" value="1"/>
</dbReference>
<dbReference type="KEGG" id="wvi:Weevi_1673"/>
<dbReference type="AlphaFoldDB" id="F0NZU5"/>
<proteinExistence type="predicted"/>
<dbReference type="STRING" id="865938.Weevi_1673"/>
<dbReference type="PROSITE" id="PS51257">
    <property type="entry name" value="PROKAR_LIPOPROTEIN"/>
    <property type="match status" value="1"/>
</dbReference>
<evidence type="ECO:0000313" key="2">
    <source>
        <dbReference type="EMBL" id="ADX68369.1"/>
    </source>
</evidence>
<reference evidence="3" key="2">
    <citation type="journal article" date="2011" name="Stand. Genomic Sci.">
        <title>Complete genome sequence of Weeksella virosa type strain (9751T).</title>
        <authorList>
            <person name="Lang E."/>
            <person name="Teshima H."/>
            <person name="Lucas S."/>
            <person name="Lapidus A."/>
            <person name="Hammon N."/>
            <person name="Deshpande S."/>
            <person name="Nolan M."/>
            <person name="Cheng J."/>
            <person name="Pitluck S."/>
            <person name="Liolios K."/>
            <person name="Pagani I."/>
            <person name="Mikhailova N."/>
            <person name="Ivanova N."/>
            <person name="Mavromatis K."/>
            <person name="Pati A."/>
            <person name="Tapia R."/>
            <person name="Han C."/>
            <person name="Goodwin L."/>
            <person name="Chen A."/>
            <person name="Palaniappan K."/>
            <person name="Land M."/>
            <person name="Hauser L."/>
            <person name="Chang Y."/>
            <person name="Jeffries C."/>
            <person name="Brambilla E."/>
            <person name="Kopitz M."/>
            <person name="Rohde M."/>
            <person name="Goker M."/>
            <person name="Tindall B."/>
            <person name="Detter J."/>
            <person name="Woyke T."/>
            <person name="Bristow J."/>
            <person name="Eisen J."/>
            <person name="Markowitz V."/>
            <person name="Hugenholtz P."/>
            <person name="Klenk H."/>
            <person name="Kyrpides N."/>
        </authorList>
    </citation>
    <scope>NUCLEOTIDE SEQUENCE [LARGE SCALE GENOMIC DNA]</scope>
    <source>
        <strain evidence="3">ATCC 43766 / DSM 16922 / JCM 21250 / NBRC 16016 / NCTC 11634 / CL345/78</strain>
    </source>
</reference>
<feature type="domain" description="Peptidase M28" evidence="1">
    <location>
        <begin position="107"/>
        <end position="317"/>
    </location>
</feature>
<evidence type="ECO:0000259" key="1">
    <source>
        <dbReference type="Pfam" id="PF04389"/>
    </source>
</evidence>
<dbReference type="InterPro" id="IPR018247">
    <property type="entry name" value="EF_Hand_1_Ca_BS"/>
</dbReference>
<organism evidence="2 3">
    <name type="scientific">Weeksella virosa (strain ATCC 43766 / DSM 16922 / JCM 21250 / CCUG 30538 / CDC 9751 / IAM 14551 / NBRC 16016 / NCTC 11634 / CL345/78)</name>
    <dbReference type="NCBI Taxonomy" id="865938"/>
    <lineage>
        <taxon>Bacteria</taxon>
        <taxon>Pseudomonadati</taxon>
        <taxon>Bacteroidota</taxon>
        <taxon>Flavobacteriia</taxon>
        <taxon>Flavobacteriales</taxon>
        <taxon>Weeksellaceae</taxon>
        <taxon>Weeksella</taxon>
    </lineage>
</organism>
<dbReference type="InterPro" id="IPR007484">
    <property type="entry name" value="Peptidase_M28"/>
</dbReference>
<protein>
    <submittedName>
        <fullName evidence="2">Peptidase M28</fullName>
    </submittedName>
</protein>
<dbReference type="GO" id="GO:0006508">
    <property type="term" value="P:proteolysis"/>
    <property type="evidence" value="ECO:0007669"/>
    <property type="project" value="InterPro"/>
</dbReference>
<reference evidence="2 3" key="1">
    <citation type="journal article" date="2011" name="Stand. Genomic Sci.">
        <title>Complete genome sequence of Weeksella virosa type strain (9751).</title>
        <authorList>
            <person name="Lang E."/>
            <person name="Teshima H."/>
            <person name="Lucas S."/>
            <person name="Lapidus A."/>
            <person name="Hammon N."/>
            <person name="Deshpande S."/>
            <person name="Nolan M."/>
            <person name="Cheng J.F."/>
            <person name="Pitluck S."/>
            <person name="Liolios K."/>
            <person name="Pagani I."/>
            <person name="Mikhailova N."/>
            <person name="Ivanova N."/>
            <person name="Mavromatis K."/>
            <person name="Pati A."/>
            <person name="Tapia R."/>
            <person name="Han C."/>
            <person name="Goodwin L."/>
            <person name="Chen A."/>
            <person name="Palaniappan K."/>
            <person name="Land M."/>
            <person name="Hauser L."/>
            <person name="Chang Y.J."/>
            <person name="Jeffries C.D."/>
            <person name="Brambilla E.M."/>
            <person name="Kopitz M."/>
            <person name="Rohde M."/>
            <person name="Goker M."/>
            <person name="Tindall B.J."/>
            <person name="Detter J.C."/>
            <person name="Woyke T."/>
            <person name="Bristow J."/>
            <person name="Eisen J.A."/>
            <person name="Markowitz V."/>
            <person name="Hugenholtz P."/>
            <person name="Klenk H.P."/>
            <person name="Kyrpides N.C."/>
        </authorList>
    </citation>
    <scope>NUCLEOTIDE SEQUENCE [LARGE SCALE GENOMIC DNA]</scope>
    <source>
        <strain evidence="3">ATCC 43766 / DSM 16922 / JCM 21250 / NBRC 16016 / NCTC 11634 / CL345/78</strain>
    </source>
</reference>
<dbReference type="SUPFAM" id="SSF53187">
    <property type="entry name" value="Zn-dependent exopeptidases"/>
    <property type="match status" value="1"/>
</dbReference>
<keyword evidence="3" id="KW-1185">Reference proteome</keyword>
<gene>
    <name evidence="2" type="ordered locus">Weevi_1673</name>
</gene>
<dbReference type="InterPro" id="IPR045175">
    <property type="entry name" value="M28_fam"/>
</dbReference>
<sequence>MKHFMLSIVVSISFLSCNPIQKLNNPNTIEKFTQQVSETELKKQLFILAGDQMQGRNAGTEGERLAADHIVSYYKNLGISSVKGTDKPYFQTIPAKTFNRVEGEMRNILAFIPGTEKADEVLVLSAHYDHEGVKNGLIYNGADDNGSGTVAVMEIARVMKMAYDKGVGPKRSILFLHVSGEEKGLLGSKYYTDHPIFPLDKTIANINIDMIGRVDNEHLQQENFVYVIGSNMLSSDLDKKVREATQYSSIVLDEKYNTKDDPNRFYYRSDHYNFAKYQIPSVFYFNGVHEDYHQPSDTPDKINYPILTQRTKLIFATVWLLANADNRPVVDIISD</sequence>
<dbReference type="Pfam" id="PF04389">
    <property type="entry name" value="Peptidase_M28"/>
    <property type="match status" value="1"/>
</dbReference>
<dbReference type="OrthoDB" id="9778250at2"/>
<dbReference type="GO" id="GO:0008235">
    <property type="term" value="F:metalloexopeptidase activity"/>
    <property type="evidence" value="ECO:0007669"/>
    <property type="project" value="InterPro"/>
</dbReference>
<evidence type="ECO:0000313" key="3">
    <source>
        <dbReference type="Proteomes" id="UP000008641"/>
    </source>
</evidence>
<dbReference type="PANTHER" id="PTHR12147">
    <property type="entry name" value="METALLOPEPTIDASE M28 FAMILY MEMBER"/>
    <property type="match status" value="1"/>
</dbReference>
<dbReference type="EMBL" id="CP002455">
    <property type="protein sequence ID" value="ADX68369.1"/>
    <property type="molecule type" value="Genomic_DNA"/>
</dbReference>
<dbReference type="PROSITE" id="PS00018">
    <property type="entry name" value="EF_HAND_1"/>
    <property type="match status" value="1"/>
</dbReference>